<evidence type="ECO:0000313" key="2">
    <source>
        <dbReference type="Proteomes" id="UP001501035"/>
    </source>
</evidence>
<gene>
    <name evidence="1" type="ORF">GCM10010528_25830</name>
</gene>
<dbReference type="EMBL" id="BAAAVS010000054">
    <property type="protein sequence ID" value="GAA3045368.1"/>
    <property type="molecule type" value="Genomic_DNA"/>
</dbReference>
<proteinExistence type="predicted"/>
<keyword evidence="2" id="KW-1185">Reference proteome</keyword>
<protein>
    <recommendedName>
        <fullName evidence="3">Hemophore-related protein</fullName>
    </recommendedName>
</protein>
<organism evidence="1 2">
    <name type="scientific">Gordonia defluvii</name>
    <dbReference type="NCBI Taxonomy" id="283718"/>
    <lineage>
        <taxon>Bacteria</taxon>
        <taxon>Bacillati</taxon>
        <taxon>Actinomycetota</taxon>
        <taxon>Actinomycetes</taxon>
        <taxon>Mycobacteriales</taxon>
        <taxon>Gordoniaceae</taxon>
        <taxon>Gordonia</taxon>
    </lineage>
</organism>
<dbReference type="RefSeq" id="WP_290714090.1">
    <property type="nucleotide sequence ID" value="NZ_BAAAVS010000054.1"/>
</dbReference>
<comment type="caution">
    <text evidence="1">The sequence shown here is derived from an EMBL/GenBank/DDBJ whole genome shotgun (WGS) entry which is preliminary data.</text>
</comment>
<accession>A0ABP6LJU6</accession>
<evidence type="ECO:0000313" key="1">
    <source>
        <dbReference type="EMBL" id="GAA3045368.1"/>
    </source>
</evidence>
<evidence type="ECO:0008006" key="3">
    <source>
        <dbReference type="Google" id="ProtNLM"/>
    </source>
</evidence>
<name>A0ABP6LJU6_9ACTN</name>
<reference evidence="2" key="1">
    <citation type="journal article" date="2019" name="Int. J. Syst. Evol. Microbiol.">
        <title>The Global Catalogue of Microorganisms (GCM) 10K type strain sequencing project: providing services to taxonomists for standard genome sequencing and annotation.</title>
        <authorList>
            <consortium name="The Broad Institute Genomics Platform"/>
            <consortium name="The Broad Institute Genome Sequencing Center for Infectious Disease"/>
            <person name="Wu L."/>
            <person name="Ma J."/>
        </authorList>
    </citation>
    <scope>NUCLEOTIDE SEQUENCE [LARGE SCALE GENOMIC DNA]</scope>
    <source>
        <strain evidence="2">JCM 14234</strain>
    </source>
</reference>
<sequence>MSALRRTVATAIAGAGAVWILPAGVGHAAPMPVHGPAAKPIPATTPVPGTACTYGQTEKALAGNDPQVWAKITEDAHYRGHFQEGIMLTAKQRKAKDDEWRKAHPAETVGLEAAEAVGVFGTPGEAAKGRARFGAALDKARATCASF</sequence>
<dbReference type="Proteomes" id="UP001501035">
    <property type="component" value="Unassembled WGS sequence"/>
</dbReference>